<reference evidence="1" key="1">
    <citation type="submission" date="2018-09" db="EMBL/GenBank/DDBJ databases">
        <title>A genomic encyclopedia of anaerobic methanotrophic archaea.</title>
        <authorList>
            <person name="Skennerton C.T."/>
            <person name="Chadwick G.L."/>
            <person name="Laso-Perez R."/>
            <person name="Leu A.O."/>
            <person name="Speth D.R."/>
            <person name="Yu H."/>
            <person name="Morgan-Lang C."/>
            <person name="Hatzenpichler R."/>
            <person name="Goudeau D."/>
            <person name="Malmstrom R."/>
            <person name="Woyke T."/>
            <person name="Hallam S."/>
            <person name="Tyson G.W."/>
            <person name="Wegener G."/>
            <person name="Boetius A."/>
            <person name="Orphan V.J."/>
        </authorList>
    </citation>
    <scope>NUCLEOTIDE SEQUENCE</scope>
    <source>
        <strain evidence="1">CONS3730D10UFb2</strain>
    </source>
</reference>
<evidence type="ECO:0000313" key="1">
    <source>
        <dbReference type="EMBL" id="TKY91939.1"/>
    </source>
</evidence>
<evidence type="ECO:0000313" key="2">
    <source>
        <dbReference type="Proteomes" id="UP000315423"/>
    </source>
</evidence>
<organism evidence="1 2">
    <name type="scientific">Candidatus Methanomarinus sp</name>
    <dbReference type="NCBI Taxonomy" id="3386244"/>
    <lineage>
        <taxon>Archaea</taxon>
        <taxon>Methanobacteriati</taxon>
        <taxon>Methanobacteriota</taxon>
        <taxon>Stenosarchaea group</taxon>
        <taxon>Methanomicrobia</taxon>
        <taxon>Methanosarcinales</taxon>
        <taxon>ANME-2 cluster</taxon>
        <taxon>Candidatus Methanocomedenaceae</taxon>
        <taxon>Candidatus Methanomarinus</taxon>
    </lineage>
</organism>
<name>A0AC61SB81_9EURY</name>
<dbReference type="Proteomes" id="UP000315423">
    <property type="component" value="Unassembled WGS sequence"/>
</dbReference>
<dbReference type="EMBL" id="QYBA01000104">
    <property type="protein sequence ID" value="TKY91939.1"/>
    <property type="molecule type" value="Genomic_DNA"/>
</dbReference>
<accession>A0AC61SB81</accession>
<sequence length="97" mass="10840">MFQKIKFYDGQKPEGWLPFLKELIKDNAKGILLFVGEENSLLVAGEMPENFVLVVTKGYPDKLIAAARTAAEQAKIASTGDKYIELYNKTIVIGMEE</sequence>
<gene>
    <name evidence="1" type="ORF">C5S46_03325</name>
</gene>
<proteinExistence type="predicted"/>
<comment type="caution">
    <text evidence="1">The sequence shown here is derived from an EMBL/GenBank/DDBJ whole genome shotgun (WGS) entry which is preliminary data.</text>
</comment>
<protein>
    <submittedName>
        <fullName evidence="1">Uncharacterized protein</fullName>
    </submittedName>
</protein>